<dbReference type="AlphaFoldDB" id="A0A482XG55"/>
<dbReference type="SUPFAM" id="SSF57667">
    <property type="entry name" value="beta-beta-alpha zinc fingers"/>
    <property type="match status" value="2"/>
</dbReference>
<evidence type="ECO:0000256" key="6">
    <source>
        <dbReference type="SAM" id="MobiDB-lite"/>
    </source>
</evidence>
<feature type="compositionally biased region" description="Pro residues" evidence="6">
    <location>
        <begin position="545"/>
        <end position="564"/>
    </location>
</feature>
<feature type="domain" description="C2H2-type" evidence="7">
    <location>
        <begin position="14"/>
        <end position="41"/>
    </location>
</feature>
<evidence type="ECO:0000256" key="3">
    <source>
        <dbReference type="ARBA" id="ARBA00022771"/>
    </source>
</evidence>
<feature type="domain" description="C2H2-type" evidence="7">
    <location>
        <begin position="79"/>
        <end position="102"/>
    </location>
</feature>
<evidence type="ECO:0000256" key="5">
    <source>
        <dbReference type="PROSITE-ProRule" id="PRU00042"/>
    </source>
</evidence>
<feature type="region of interest" description="Disordered" evidence="6">
    <location>
        <begin position="407"/>
        <end position="439"/>
    </location>
</feature>
<accession>A0A482XG55</accession>
<evidence type="ECO:0000313" key="8">
    <source>
        <dbReference type="EMBL" id="RZF44449.1"/>
    </source>
</evidence>
<evidence type="ECO:0000256" key="2">
    <source>
        <dbReference type="ARBA" id="ARBA00022737"/>
    </source>
</evidence>
<keyword evidence="4" id="KW-0862">Zinc</keyword>
<feature type="domain" description="C2H2-type" evidence="7">
    <location>
        <begin position="138"/>
        <end position="163"/>
    </location>
</feature>
<dbReference type="GO" id="GO:0008270">
    <property type="term" value="F:zinc ion binding"/>
    <property type="evidence" value="ECO:0007669"/>
    <property type="project" value="UniProtKB-KW"/>
</dbReference>
<keyword evidence="3 5" id="KW-0863">Zinc-finger</keyword>
<evidence type="ECO:0000313" key="9">
    <source>
        <dbReference type="Proteomes" id="UP000291343"/>
    </source>
</evidence>
<feature type="domain" description="C2H2-type" evidence="7">
    <location>
        <begin position="46"/>
        <end position="74"/>
    </location>
</feature>
<dbReference type="FunFam" id="3.30.160.60:FF:000446">
    <property type="entry name" value="Zinc finger protein"/>
    <property type="match status" value="1"/>
</dbReference>
<gene>
    <name evidence="8" type="ORF">LSTR_LSTR002222</name>
</gene>
<dbReference type="STRING" id="195883.A0A482XG55"/>
<keyword evidence="2" id="KW-0677">Repeat</keyword>
<proteinExistence type="predicted"/>
<feature type="domain" description="C2H2-type" evidence="7">
    <location>
        <begin position="110"/>
        <end position="137"/>
    </location>
</feature>
<keyword evidence="9" id="KW-1185">Reference proteome</keyword>
<feature type="compositionally biased region" description="Low complexity" evidence="6">
    <location>
        <begin position="195"/>
        <end position="212"/>
    </location>
</feature>
<evidence type="ECO:0000256" key="1">
    <source>
        <dbReference type="ARBA" id="ARBA00022723"/>
    </source>
</evidence>
<dbReference type="InParanoid" id="A0A482XG55"/>
<dbReference type="SMART" id="SM00355">
    <property type="entry name" value="ZnF_C2H2"/>
    <property type="match status" value="5"/>
</dbReference>
<dbReference type="InterPro" id="IPR013087">
    <property type="entry name" value="Znf_C2H2_type"/>
</dbReference>
<keyword evidence="1" id="KW-0479">Metal-binding</keyword>
<evidence type="ECO:0000256" key="4">
    <source>
        <dbReference type="ARBA" id="ARBA00022833"/>
    </source>
</evidence>
<feature type="region of interest" description="Disordered" evidence="6">
    <location>
        <begin position="195"/>
        <end position="219"/>
    </location>
</feature>
<dbReference type="EMBL" id="QKKF02010496">
    <property type="protein sequence ID" value="RZF44449.1"/>
    <property type="molecule type" value="Genomic_DNA"/>
</dbReference>
<dbReference type="PROSITE" id="PS00028">
    <property type="entry name" value="ZINC_FINGER_C2H2_1"/>
    <property type="match status" value="3"/>
</dbReference>
<dbReference type="Proteomes" id="UP000291343">
    <property type="component" value="Unassembled WGS sequence"/>
</dbReference>
<name>A0A482XG55_LAOST</name>
<dbReference type="GO" id="GO:0005634">
    <property type="term" value="C:nucleus"/>
    <property type="evidence" value="ECO:0007669"/>
    <property type="project" value="UniProtKB-ARBA"/>
</dbReference>
<organism evidence="8 9">
    <name type="scientific">Laodelphax striatellus</name>
    <name type="common">Small brown planthopper</name>
    <name type="synonym">Delphax striatella</name>
    <dbReference type="NCBI Taxonomy" id="195883"/>
    <lineage>
        <taxon>Eukaryota</taxon>
        <taxon>Metazoa</taxon>
        <taxon>Ecdysozoa</taxon>
        <taxon>Arthropoda</taxon>
        <taxon>Hexapoda</taxon>
        <taxon>Insecta</taxon>
        <taxon>Pterygota</taxon>
        <taxon>Neoptera</taxon>
        <taxon>Paraneoptera</taxon>
        <taxon>Hemiptera</taxon>
        <taxon>Auchenorrhyncha</taxon>
        <taxon>Fulgoroidea</taxon>
        <taxon>Delphacidae</taxon>
        <taxon>Criomorphinae</taxon>
        <taxon>Laodelphax</taxon>
    </lineage>
</organism>
<comment type="caution">
    <text evidence="8">The sequence shown here is derived from an EMBL/GenBank/DDBJ whole genome shotgun (WGS) entry which is preliminary data.</text>
</comment>
<dbReference type="PANTHER" id="PTHR24379">
    <property type="entry name" value="KRAB AND ZINC FINGER DOMAIN-CONTAINING"/>
    <property type="match status" value="1"/>
</dbReference>
<dbReference type="OrthoDB" id="6369905at2759"/>
<feature type="compositionally biased region" description="Basic and acidic residues" evidence="6">
    <location>
        <begin position="415"/>
        <end position="431"/>
    </location>
</feature>
<dbReference type="PROSITE" id="PS50157">
    <property type="entry name" value="ZINC_FINGER_C2H2_2"/>
    <property type="match status" value="5"/>
</dbReference>
<protein>
    <recommendedName>
        <fullName evidence="7">C2H2-type domain-containing protein</fullName>
    </recommendedName>
</protein>
<feature type="region of interest" description="Disordered" evidence="6">
    <location>
        <begin position="539"/>
        <end position="576"/>
    </location>
</feature>
<dbReference type="InterPro" id="IPR036236">
    <property type="entry name" value="Znf_C2H2_sf"/>
</dbReference>
<dbReference type="Gene3D" id="3.30.160.60">
    <property type="entry name" value="Classic Zinc Finger"/>
    <property type="match status" value="3"/>
</dbReference>
<dbReference type="PANTHER" id="PTHR24379:SF121">
    <property type="entry name" value="C2H2-TYPE DOMAIN-CONTAINING PROTEIN"/>
    <property type="match status" value="1"/>
</dbReference>
<sequence length="589" mass="65837">MKHAASNHDGKGAYQCQFCKKFFLRLNYLEMHRTYGCSLNPHRTRPLCDYCGRKFCQPQKLKIHIKRMHSEISEVLKEFQCKRCLKILGSRAALQRHIKEVHHKAVLCSCTCDKCGKMFQNKSNLKIHMLTHSGIKPFKCQQNSCSAAFTTKQCLQLHYKKVHGYADNKMPTIERSVAYTFDAYAGERQANGSASASADADANASNDSCCSSPDHSQLAIDDGEIDDQQIEIEQVDDYRQYCSPHSVEEQDNEQEEVGGYDGRLEEREEWVGSPDNSSQPPREAEHGFYRFDEKSEQQVMVAGPKPESSNASLLVEAALDAAEKDIEMSFRGNKMSPDPLFPILHERMSPALHKSMSVDYSMSHPDVSAPAQYGCSSPAPPTLRPHPGYPLMPPHFELHLSPTSHLAPIDSYHGSSHEDARYDSQQRRPDDYSSSDDNDNAVQNLSIGLKNKSLQLDPYKYDAVTEDRSDGFECGVEGVDMSRSGLYHHAGSFVPRYPHALYEQRSYAAHSADVLRVVNLSHSIDLSLSRAAAAAATHHHMMPGVSPPPPPPPYQNYPSSPPAAPYLATGTTRSSHSPNISMYHHFSSY</sequence>
<dbReference type="Pfam" id="PF00096">
    <property type="entry name" value="zf-C2H2"/>
    <property type="match status" value="2"/>
</dbReference>
<evidence type="ECO:0000259" key="7">
    <source>
        <dbReference type="PROSITE" id="PS50157"/>
    </source>
</evidence>
<reference evidence="8 9" key="1">
    <citation type="journal article" date="2017" name="Gigascience">
        <title>Genome sequence of the small brown planthopper, Laodelphax striatellus.</title>
        <authorList>
            <person name="Zhu J."/>
            <person name="Jiang F."/>
            <person name="Wang X."/>
            <person name="Yang P."/>
            <person name="Bao Y."/>
            <person name="Zhao W."/>
            <person name="Wang W."/>
            <person name="Lu H."/>
            <person name="Wang Q."/>
            <person name="Cui N."/>
            <person name="Li J."/>
            <person name="Chen X."/>
            <person name="Luo L."/>
            <person name="Yu J."/>
            <person name="Kang L."/>
            <person name="Cui F."/>
        </authorList>
    </citation>
    <scope>NUCLEOTIDE SEQUENCE [LARGE SCALE GENOMIC DNA]</scope>
    <source>
        <strain evidence="8">Lst14</strain>
    </source>
</reference>